<evidence type="ECO:0000313" key="6">
    <source>
        <dbReference type="Proteomes" id="UP000610558"/>
    </source>
</evidence>
<dbReference type="InterPro" id="IPR009057">
    <property type="entry name" value="Homeodomain-like_sf"/>
</dbReference>
<evidence type="ECO:0000256" key="1">
    <source>
        <dbReference type="ARBA" id="ARBA00023015"/>
    </source>
</evidence>
<dbReference type="PANTHER" id="PTHR47894:SF1">
    <property type="entry name" value="HTH-TYPE TRANSCRIPTIONAL REGULATOR VQSM"/>
    <property type="match status" value="1"/>
</dbReference>
<feature type="domain" description="HTH araC/xylS-type" evidence="4">
    <location>
        <begin position="231"/>
        <end position="328"/>
    </location>
</feature>
<dbReference type="AlphaFoldDB" id="A0A927C1L3"/>
<dbReference type="InterPro" id="IPR018060">
    <property type="entry name" value="HTH_AraC"/>
</dbReference>
<dbReference type="InterPro" id="IPR032687">
    <property type="entry name" value="AraC-type_N"/>
</dbReference>
<dbReference type="Pfam" id="PF12833">
    <property type="entry name" value="HTH_18"/>
    <property type="match status" value="1"/>
</dbReference>
<comment type="caution">
    <text evidence="5">The sequence shown here is derived from an EMBL/GenBank/DDBJ whole genome shotgun (WGS) entry which is preliminary data.</text>
</comment>
<gene>
    <name evidence="5" type="ORF">IB286_11360</name>
</gene>
<name>A0A927C1L3_9GAMM</name>
<organism evidence="5 6">
    <name type="scientific">Spongiibacter pelagi</name>
    <dbReference type="NCBI Taxonomy" id="2760804"/>
    <lineage>
        <taxon>Bacteria</taxon>
        <taxon>Pseudomonadati</taxon>
        <taxon>Pseudomonadota</taxon>
        <taxon>Gammaproteobacteria</taxon>
        <taxon>Cellvibrionales</taxon>
        <taxon>Spongiibacteraceae</taxon>
        <taxon>Spongiibacter</taxon>
    </lineage>
</organism>
<evidence type="ECO:0000256" key="2">
    <source>
        <dbReference type="ARBA" id="ARBA00023125"/>
    </source>
</evidence>
<reference evidence="5" key="1">
    <citation type="submission" date="2020-09" db="EMBL/GenBank/DDBJ databases">
        <authorList>
            <person name="Yoon J.-W."/>
        </authorList>
    </citation>
    <scope>NUCLEOTIDE SEQUENCE</scope>
    <source>
        <strain evidence="5">KMU-158</strain>
    </source>
</reference>
<accession>A0A927C1L3</accession>
<dbReference type="PANTHER" id="PTHR47894">
    <property type="entry name" value="HTH-TYPE TRANSCRIPTIONAL REGULATOR GADX"/>
    <property type="match status" value="1"/>
</dbReference>
<dbReference type="PRINTS" id="PR00032">
    <property type="entry name" value="HTHARAC"/>
</dbReference>
<dbReference type="SMART" id="SM00342">
    <property type="entry name" value="HTH_ARAC"/>
    <property type="match status" value="1"/>
</dbReference>
<evidence type="ECO:0000313" key="5">
    <source>
        <dbReference type="EMBL" id="MBD2859604.1"/>
    </source>
</evidence>
<keyword evidence="6" id="KW-1185">Reference proteome</keyword>
<dbReference type="GO" id="GO:0003700">
    <property type="term" value="F:DNA-binding transcription factor activity"/>
    <property type="evidence" value="ECO:0007669"/>
    <property type="project" value="InterPro"/>
</dbReference>
<dbReference type="InterPro" id="IPR020449">
    <property type="entry name" value="Tscrpt_reg_AraC-type_HTH"/>
</dbReference>
<sequence>MNKSSPNYFALAALKHLPPRLKEAVLMQNGLSEQGLQDDAKALDGRLHANLVRDIMLACDDEQIGYGQEPQPLGSWATMTQLCLSAENLGEALRRLARFYRLVPWGIETRLETGERETRFIMRPVKNTAFEPYLYESFLFYVYRFSNWLINRQIPLSKVEFNFPVPPQRNQYRYLFHISRFEFDQPQSQFSFPNSYFKEPIRQDAQSLKRFLMHTNLHMIVQDFSHNSWQYRVQQSLSKNLADNPGIEQIAASLGVHPHTLRQRLQSESSQFHEIKQNLRSELACDLLRNSKQTIEAIACQLGFSETSAFSRAFKSWTGSSPLRYRQANSI</sequence>
<proteinExistence type="predicted"/>
<dbReference type="GO" id="GO:0005829">
    <property type="term" value="C:cytosol"/>
    <property type="evidence" value="ECO:0007669"/>
    <property type="project" value="TreeGrafter"/>
</dbReference>
<protein>
    <submittedName>
        <fullName evidence="5">AraC family transcriptional regulator</fullName>
    </submittedName>
</protein>
<keyword evidence="3" id="KW-0804">Transcription</keyword>
<dbReference type="RefSeq" id="WP_190765619.1">
    <property type="nucleotide sequence ID" value="NZ_JACXLD010000006.1"/>
</dbReference>
<dbReference type="Gene3D" id="1.10.10.60">
    <property type="entry name" value="Homeodomain-like"/>
    <property type="match status" value="1"/>
</dbReference>
<dbReference type="SUPFAM" id="SSF46689">
    <property type="entry name" value="Homeodomain-like"/>
    <property type="match status" value="1"/>
</dbReference>
<dbReference type="Pfam" id="PF12625">
    <property type="entry name" value="Arabinose_bd"/>
    <property type="match status" value="1"/>
</dbReference>
<dbReference type="PROSITE" id="PS01124">
    <property type="entry name" value="HTH_ARAC_FAMILY_2"/>
    <property type="match status" value="1"/>
</dbReference>
<evidence type="ECO:0000256" key="3">
    <source>
        <dbReference type="ARBA" id="ARBA00023163"/>
    </source>
</evidence>
<dbReference type="GO" id="GO:0000976">
    <property type="term" value="F:transcription cis-regulatory region binding"/>
    <property type="evidence" value="ECO:0007669"/>
    <property type="project" value="TreeGrafter"/>
</dbReference>
<evidence type="ECO:0000259" key="4">
    <source>
        <dbReference type="PROSITE" id="PS01124"/>
    </source>
</evidence>
<keyword evidence="2" id="KW-0238">DNA-binding</keyword>
<dbReference type="EMBL" id="JACXLD010000006">
    <property type="protein sequence ID" value="MBD2859604.1"/>
    <property type="molecule type" value="Genomic_DNA"/>
</dbReference>
<dbReference type="Proteomes" id="UP000610558">
    <property type="component" value="Unassembled WGS sequence"/>
</dbReference>
<keyword evidence="1" id="KW-0805">Transcription regulation</keyword>